<dbReference type="SUPFAM" id="SSF54106">
    <property type="entry name" value="LysM domain"/>
    <property type="match status" value="1"/>
</dbReference>
<dbReference type="Pfam" id="PF01476">
    <property type="entry name" value="LysM"/>
    <property type="match status" value="1"/>
</dbReference>
<dbReference type="CDD" id="cd00118">
    <property type="entry name" value="LysM"/>
    <property type="match status" value="1"/>
</dbReference>
<dbReference type="SMART" id="SM00257">
    <property type="entry name" value="LysM"/>
    <property type="match status" value="1"/>
</dbReference>
<dbReference type="PROSITE" id="PS51782">
    <property type="entry name" value="LYSM"/>
    <property type="match status" value="1"/>
</dbReference>
<gene>
    <name evidence="3" type="ORF">NTJ_12074</name>
</gene>
<dbReference type="Gene3D" id="3.10.350.10">
    <property type="entry name" value="LysM domain"/>
    <property type="match status" value="1"/>
</dbReference>
<evidence type="ECO:0000313" key="3">
    <source>
        <dbReference type="EMBL" id="BES99257.1"/>
    </source>
</evidence>
<evidence type="ECO:0000259" key="2">
    <source>
        <dbReference type="PROSITE" id="PS51782"/>
    </source>
</evidence>
<dbReference type="InterPro" id="IPR036779">
    <property type="entry name" value="LysM_dom_sf"/>
</dbReference>
<feature type="compositionally biased region" description="Polar residues" evidence="1">
    <location>
        <begin position="102"/>
        <end position="114"/>
    </location>
</feature>
<dbReference type="PANTHER" id="PTHR20932:SF8">
    <property type="entry name" value="LD22649P"/>
    <property type="match status" value="1"/>
</dbReference>
<name>A0ABN7B6J9_9HEMI</name>
<dbReference type="InterPro" id="IPR045030">
    <property type="entry name" value="LYSM1-4"/>
</dbReference>
<organism evidence="3 4">
    <name type="scientific">Nesidiocoris tenuis</name>
    <dbReference type="NCBI Taxonomy" id="355587"/>
    <lineage>
        <taxon>Eukaryota</taxon>
        <taxon>Metazoa</taxon>
        <taxon>Ecdysozoa</taxon>
        <taxon>Arthropoda</taxon>
        <taxon>Hexapoda</taxon>
        <taxon>Insecta</taxon>
        <taxon>Pterygota</taxon>
        <taxon>Neoptera</taxon>
        <taxon>Paraneoptera</taxon>
        <taxon>Hemiptera</taxon>
        <taxon>Heteroptera</taxon>
        <taxon>Panheteroptera</taxon>
        <taxon>Cimicomorpha</taxon>
        <taxon>Miridae</taxon>
        <taxon>Dicyphina</taxon>
        <taxon>Nesidiocoris</taxon>
    </lineage>
</organism>
<feature type="domain" description="LysM" evidence="2">
    <location>
        <begin position="37"/>
        <end position="81"/>
    </location>
</feature>
<feature type="region of interest" description="Disordered" evidence="1">
    <location>
        <begin position="102"/>
        <end position="122"/>
    </location>
</feature>
<dbReference type="PANTHER" id="PTHR20932">
    <property type="entry name" value="LYSM AND PUTATIVE PEPTIDOGLYCAN-BINDING DOMAIN-CONTAINING PROTEIN"/>
    <property type="match status" value="1"/>
</dbReference>
<accession>A0ABN7B6J9</accession>
<evidence type="ECO:0000313" key="4">
    <source>
        <dbReference type="Proteomes" id="UP001307889"/>
    </source>
</evidence>
<dbReference type="Proteomes" id="UP001307889">
    <property type="component" value="Chromosome 10"/>
</dbReference>
<dbReference type="EMBL" id="AP028918">
    <property type="protein sequence ID" value="BES99257.1"/>
    <property type="molecule type" value="Genomic_DNA"/>
</dbReference>
<sequence>MDDCISMEERIAIRDSARSLKKYGSTSNNAKRYESFIKHQVRSADTLQGLALKYGVTTEQIRRANRLWANDSIFLRKSLFIPVTGDNVTSPSDVVLLETDESGATSHDNNNHQEASGAGKSSDGDYSYNDFLVRIDCAIASTKTQVMVAQDNSEFMVEDLVQRRRKGAMSRLKQQQQQATSNGTELPTVMTQGRKVRNSLQRLEKEQDEIFEL</sequence>
<feature type="region of interest" description="Disordered" evidence="1">
    <location>
        <begin position="166"/>
        <end position="192"/>
    </location>
</feature>
<evidence type="ECO:0000256" key="1">
    <source>
        <dbReference type="SAM" id="MobiDB-lite"/>
    </source>
</evidence>
<proteinExistence type="predicted"/>
<protein>
    <submittedName>
        <fullName evidence="3">LysM</fullName>
    </submittedName>
</protein>
<feature type="compositionally biased region" description="Polar residues" evidence="1">
    <location>
        <begin position="172"/>
        <end position="191"/>
    </location>
</feature>
<dbReference type="InterPro" id="IPR018392">
    <property type="entry name" value="LysM"/>
</dbReference>
<keyword evidence="4" id="KW-1185">Reference proteome</keyword>
<reference evidence="3 4" key="1">
    <citation type="submission" date="2023-09" db="EMBL/GenBank/DDBJ databases">
        <title>Nesidiocoris tenuis whole genome shotgun sequence.</title>
        <authorList>
            <person name="Shibata T."/>
            <person name="Shimoda M."/>
            <person name="Kobayashi T."/>
            <person name="Uehara T."/>
        </authorList>
    </citation>
    <scope>NUCLEOTIDE SEQUENCE [LARGE SCALE GENOMIC DNA]</scope>
    <source>
        <strain evidence="3 4">Japan</strain>
    </source>
</reference>